<feature type="region of interest" description="Disordered" evidence="1">
    <location>
        <begin position="42"/>
        <end position="79"/>
    </location>
</feature>
<evidence type="ECO:0000313" key="2">
    <source>
        <dbReference type="EMBL" id="MBJ6371650.1"/>
    </source>
</evidence>
<evidence type="ECO:0000256" key="1">
    <source>
        <dbReference type="SAM" id="MobiDB-lite"/>
    </source>
</evidence>
<comment type="caution">
    <text evidence="2">The sequence shown here is derived from an EMBL/GenBank/DDBJ whole genome shotgun (WGS) entry which is preliminary data.</text>
</comment>
<accession>A0A8J7J1M3</accession>
<sequence length="260" mass="28220">MKPGFLEDLHVKKAIRYAMLSQVALAGLLVLFQVSEHWPALGPGQRSAPATGPVTPGDQRREYRTDRPTPDLMTGPPGADYPGEFPDRLAFLDRDVDPFGAVLMLSGQIAPGDADRFERELEARSSLPERVVLHSPGGSVGDAQEIGRMLRARELSTAVLAGGYCVSACPYVLAAGIDRQVSESGIVGMHQHYYDATMVLPAMFAVKDIQFSQGETLQYLIDMGIAPSLMLYSLQTPPEEIYALVRDELLETGLATSVTD</sequence>
<organism evidence="2 3">
    <name type="scientific">Sedimentitalea arenosa</name>
    <dbReference type="NCBI Taxonomy" id="2798803"/>
    <lineage>
        <taxon>Bacteria</taxon>
        <taxon>Pseudomonadati</taxon>
        <taxon>Pseudomonadota</taxon>
        <taxon>Alphaproteobacteria</taxon>
        <taxon>Rhodobacterales</taxon>
        <taxon>Paracoccaceae</taxon>
        <taxon>Sedimentitalea</taxon>
    </lineage>
</organism>
<dbReference type="EMBL" id="JAELVR010000005">
    <property type="protein sequence ID" value="MBJ6371650.1"/>
    <property type="molecule type" value="Genomic_DNA"/>
</dbReference>
<dbReference type="SUPFAM" id="SSF52096">
    <property type="entry name" value="ClpP/crotonase"/>
    <property type="match status" value="1"/>
</dbReference>
<dbReference type="AlphaFoldDB" id="A0A8J7J1M3"/>
<gene>
    <name evidence="2" type="ORF">JF290_08940</name>
</gene>
<dbReference type="RefSeq" id="WP_199024506.1">
    <property type="nucleotide sequence ID" value="NZ_JAELVR010000005.1"/>
</dbReference>
<proteinExistence type="predicted"/>
<dbReference type="InterPro" id="IPR029045">
    <property type="entry name" value="ClpP/crotonase-like_dom_sf"/>
</dbReference>
<protein>
    <recommendedName>
        <fullName evidence="4">Periplasmic protein-like protein</fullName>
    </recommendedName>
</protein>
<feature type="compositionally biased region" description="Basic and acidic residues" evidence="1">
    <location>
        <begin position="58"/>
        <end position="69"/>
    </location>
</feature>
<evidence type="ECO:0000313" key="3">
    <source>
        <dbReference type="Proteomes" id="UP000619079"/>
    </source>
</evidence>
<dbReference type="Gene3D" id="3.90.226.10">
    <property type="entry name" value="2-enoyl-CoA Hydratase, Chain A, domain 1"/>
    <property type="match status" value="1"/>
</dbReference>
<reference evidence="2" key="1">
    <citation type="submission" date="2020-12" db="EMBL/GenBank/DDBJ databases">
        <title>Sedimentitalea sp. nov., isolated from sand in Incheon.</title>
        <authorList>
            <person name="Kim W."/>
        </authorList>
    </citation>
    <scope>NUCLEOTIDE SEQUENCE</scope>
    <source>
        <strain evidence="2">CAU 1593</strain>
    </source>
</reference>
<dbReference type="Proteomes" id="UP000619079">
    <property type="component" value="Unassembled WGS sequence"/>
</dbReference>
<keyword evidence="3" id="KW-1185">Reference proteome</keyword>
<name>A0A8J7J1M3_9RHOB</name>
<evidence type="ECO:0008006" key="4">
    <source>
        <dbReference type="Google" id="ProtNLM"/>
    </source>
</evidence>